<comment type="subcellular location">
    <subcellularLocation>
        <location evidence="1">Cell membrane</location>
        <topology evidence="1">Multi-pass membrane protein</topology>
    </subcellularLocation>
</comment>
<evidence type="ECO:0000256" key="4">
    <source>
        <dbReference type="ARBA" id="ARBA00022475"/>
    </source>
</evidence>
<feature type="transmembrane region" description="Helical" evidence="8">
    <location>
        <begin position="21"/>
        <end position="42"/>
    </location>
</feature>
<evidence type="ECO:0000256" key="8">
    <source>
        <dbReference type="SAM" id="Phobius"/>
    </source>
</evidence>
<dbReference type="GO" id="GO:1903785">
    <property type="term" value="P:L-valine transmembrane transport"/>
    <property type="evidence" value="ECO:0007669"/>
    <property type="project" value="TreeGrafter"/>
</dbReference>
<organism evidence="9 10">
    <name type="scientific">Sinosporangium album</name>
    <dbReference type="NCBI Taxonomy" id="504805"/>
    <lineage>
        <taxon>Bacteria</taxon>
        <taxon>Bacillati</taxon>
        <taxon>Actinomycetota</taxon>
        <taxon>Actinomycetes</taxon>
        <taxon>Streptosporangiales</taxon>
        <taxon>Streptosporangiaceae</taxon>
        <taxon>Sinosporangium</taxon>
    </lineage>
</organism>
<keyword evidence="5 8" id="KW-0812">Transmembrane</keyword>
<reference evidence="9 10" key="1">
    <citation type="submission" date="2016-10" db="EMBL/GenBank/DDBJ databases">
        <authorList>
            <person name="de Groot N.N."/>
        </authorList>
    </citation>
    <scope>NUCLEOTIDE SEQUENCE [LARGE SCALE GENOMIC DNA]</scope>
    <source>
        <strain evidence="9 10">CPCC 201354</strain>
    </source>
</reference>
<dbReference type="AlphaFoldDB" id="A0A1G7WW51"/>
<evidence type="ECO:0000313" key="9">
    <source>
        <dbReference type="EMBL" id="SDG75510.1"/>
    </source>
</evidence>
<keyword evidence="10" id="KW-1185">Reference proteome</keyword>
<evidence type="ECO:0000256" key="6">
    <source>
        <dbReference type="ARBA" id="ARBA00022989"/>
    </source>
</evidence>
<feature type="transmembrane region" description="Helical" evidence="8">
    <location>
        <begin position="134"/>
        <end position="159"/>
    </location>
</feature>
<keyword evidence="3" id="KW-0813">Transport</keyword>
<sequence length="242" mass="25091">MSILLGMRSLWRTVDRDTLRDIVLVCLADAVVAVSFGAIAVSGGLSPWVPIVMSLLVFAGGAQFAALGVVLAGGGPVAAVATGLLLNARLLPFGFAVADVVGRRWWTRLIGAHLMTDEAVAFALRHSDPRQRRAAYWVCAIMLFVLWNVAVVVGALAGGMVGDTNVLGLDAAFPAVLLALTLPALTDRGVRDSALLGAAVALAAAMFLPAGLPVLLALVGLVALLRRPQVAGAQIDPDWKVS</sequence>
<keyword evidence="6 8" id="KW-1133">Transmembrane helix</keyword>
<dbReference type="EMBL" id="FNCN01000007">
    <property type="protein sequence ID" value="SDG75510.1"/>
    <property type="molecule type" value="Genomic_DNA"/>
</dbReference>
<proteinExistence type="inferred from homology"/>
<comment type="similarity">
    <text evidence="2">Belongs to the AzlC family.</text>
</comment>
<evidence type="ECO:0000256" key="7">
    <source>
        <dbReference type="ARBA" id="ARBA00023136"/>
    </source>
</evidence>
<evidence type="ECO:0000256" key="1">
    <source>
        <dbReference type="ARBA" id="ARBA00004651"/>
    </source>
</evidence>
<dbReference type="Proteomes" id="UP000198923">
    <property type="component" value="Unassembled WGS sequence"/>
</dbReference>
<dbReference type="InterPro" id="IPR011606">
    <property type="entry name" value="Brnchd-chn_aa_trnsp_permease"/>
</dbReference>
<name>A0A1G7WW51_9ACTN</name>
<gene>
    <name evidence="9" type="ORF">SAMN05421505_107192</name>
</gene>
<evidence type="ECO:0000256" key="3">
    <source>
        <dbReference type="ARBA" id="ARBA00022448"/>
    </source>
</evidence>
<protein>
    <submittedName>
        <fullName evidence="9">4-azaleucine resistance probable transporter AzlC</fullName>
    </submittedName>
</protein>
<dbReference type="Pfam" id="PF03591">
    <property type="entry name" value="AzlC"/>
    <property type="match status" value="1"/>
</dbReference>
<keyword evidence="7 8" id="KW-0472">Membrane</keyword>
<feature type="transmembrane region" description="Helical" evidence="8">
    <location>
        <begin position="198"/>
        <end position="225"/>
    </location>
</feature>
<keyword evidence="4" id="KW-1003">Cell membrane</keyword>
<dbReference type="STRING" id="504805.SAMN05421505_107192"/>
<evidence type="ECO:0000313" key="10">
    <source>
        <dbReference type="Proteomes" id="UP000198923"/>
    </source>
</evidence>
<accession>A0A1G7WW51</accession>
<evidence type="ECO:0000256" key="5">
    <source>
        <dbReference type="ARBA" id="ARBA00022692"/>
    </source>
</evidence>
<dbReference type="GO" id="GO:0005886">
    <property type="term" value="C:plasma membrane"/>
    <property type="evidence" value="ECO:0007669"/>
    <property type="project" value="UniProtKB-SubCell"/>
</dbReference>
<evidence type="ECO:0000256" key="2">
    <source>
        <dbReference type="ARBA" id="ARBA00010735"/>
    </source>
</evidence>
<dbReference type="PANTHER" id="PTHR34979:SF1">
    <property type="entry name" value="INNER MEMBRANE PROTEIN YGAZ"/>
    <property type="match status" value="1"/>
</dbReference>
<dbReference type="PANTHER" id="PTHR34979">
    <property type="entry name" value="INNER MEMBRANE PROTEIN YGAZ"/>
    <property type="match status" value="1"/>
</dbReference>